<dbReference type="InterPro" id="IPR029035">
    <property type="entry name" value="DHS-like_NAD/FAD-binding_dom"/>
</dbReference>
<keyword evidence="1 3" id="KW-0853">WD repeat</keyword>
<organism evidence="5 6">
    <name type="scientific">Zopfia rhizophila CBS 207.26</name>
    <dbReference type="NCBI Taxonomy" id="1314779"/>
    <lineage>
        <taxon>Eukaryota</taxon>
        <taxon>Fungi</taxon>
        <taxon>Dikarya</taxon>
        <taxon>Ascomycota</taxon>
        <taxon>Pezizomycotina</taxon>
        <taxon>Dothideomycetes</taxon>
        <taxon>Dothideomycetes incertae sedis</taxon>
        <taxon>Zopfiaceae</taxon>
        <taxon>Zopfia</taxon>
    </lineage>
</organism>
<dbReference type="SUPFAM" id="SSF50978">
    <property type="entry name" value="WD40 repeat-like"/>
    <property type="match status" value="1"/>
</dbReference>
<sequence>MESAHSRREAEHVDKIRQALRDKKLVIIVGAGVSLSAIRPAPLRITWTGLIRDGLDYLEDMCYVSADDGELNFYRGILQRENIDVRKVLRVCGYLKDELSHHRQYPTWLHSVFGSLHRDVTHPEIFKALQEFHQKGARLLTTNYDELLERFCNLQRVRRSIPDDVRKYEQGTLDGVFHVHGSFQDPKEVVLDAVSYYQVQTSDDVQNLLKTYLGHNTILFVGCGSGLEDPNFDALLKWATSREENIPNHHYLLVRDRDNLRYHPLITLKYGQNYEDLVPYLRKLLDGPAEVPANKETFAENVSENLLQLLPHATKALFNAYEKEGNSFCLPDTRVKLIENIRAWVNSNDTRHIFWLSGWAGTGKSTIARTVAQENYNRNRLGASFFFSRGGGDISDAGSFYTSIARQLANNVPLVRRHICEAIVQRRDIATQSLRDQWRQLVLGPLSKLDLNSHPISYILVIDALDECSDENHIRSILQLLAEARLLKNVQLRIFLTSRPEIPIRYGFHEIPESEHQDFVLHNISPLIVDHDISTFLIHNLTLIGRENSLEVGWPGVETINRLVQNASGLFIWAATACRFIRNGLFVEERLRTILEGGTSTATPEEHLNNIYITVLQNAIRLDYMEEEKQRLYRMLRDILGSIVVLFSPHSVKSLSKLLFIPNQKMNIALKDLHAILDIPEDQTRPLRPHHPSFRDFLLNQDRCGDPNFWVEEKQVHRKLAKNCIQLMSTSLRQDICGVDASGVLVAEVDSTQVEQCLPPEVQYACVYWIQHLQKSGAQLCDNDQVHQFLQVHFLHWLEALSWVRKVSEGIHAITSFESISLTSDCPDLYAFIHDMKRFALYSRSAIEQAPLQVYCSALMFTPNMSLVKKQFIGRVPQWIKRLPEVEKDWNALLQTLEGHSIYVNSVAFSPDGKILASASNDGTVKLWDAGTGAVLQTLEDHSRSVNAIAFSPDGKILASASYDETVKLWDAGTGAVLQTLEGHSGSVKAMAFSPDGKILASASYDETVKLWDASIGAVLQTLKGHSRWVTAVAFSPDSKVLASASRDKTVKLWDAGTGAVLQTFEVDTIIKTFTFSEDGTLIQTNRGVLHITPLSSGDNLSRSSPSHGIFVKEQWVRWGTGDILWLPPEYRPRCTTVYGSVIALGYSSGRLLFLEFAFRTPPPHPPPLQLTPFYS</sequence>
<name>A0A6A6E6S7_9PEZI</name>
<dbReference type="SUPFAM" id="SSF52540">
    <property type="entry name" value="P-loop containing nucleoside triphosphate hydrolases"/>
    <property type="match status" value="1"/>
</dbReference>
<dbReference type="InterPro" id="IPR020472">
    <property type="entry name" value="WD40_PAC1"/>
</dbReference>
<keyword evidence="6" id="KW-1185">Reference proteome</keyword>
<evidence type="ECO:0000313" key="5">
    <source>
        <dbReference type="EMBL" id="KAF2185880.1"/>
    </source>
</evidence>
<protein>
    <recommendedName>
        <fullName evidence="4">Nephrocystin 3-like N-terminal domain-containing protein</fullName>
    </recommendedName>
</protein>
<dbReference type="CDD" id="cd00200">
    <property type="entry name" value="WD40"/>
    <property type="match status" value="1"/>
</dbReference>
<dbReference type="PROSITE" id="PS50294">
    <property type="entry name" value="WD_REPEATS_REGION"/>
    <property type="match status" value="4"/>
</dbReference>
<accession>A0A6A6E6S7</accession>
<dbReference type="Proteomes" id="UP000800200">
    <property type="component" value="Unassembled WGS sequence"/>
</dbReference>
<evidence type="ECO:0000256" key="3">
    <source>
        <dbReference type="PROSITE-ProRule" id="PRU00221"/>
    </source>
</evidence>
<dbReference type="Pfam" id="PF24883">
    <property type="entry name" value="NPHP3_N"/>
    <property type="match status" value="1"/>
</dbReference>
<dbReference type="PANTHER" id="PTHR44156">
    <property type="entry name" value="SUPERNUMERARY LIMBS, ISOFORM B-RELATED"/>
    <property type="match status" value="1"/>
</dbReference>
<dbReference type="EMBL" id="ML994632">
    <property type="protein sequence ID" value="KAF2185880.1"/>
    <property type="molecule type" value="Genomic_DNA"/>
</dbReference>
<feature type="repeat" description="WD" evidence="3">
    <location>
        <begin position="981"/>
        <end position="1022"/>
    </location>
</feature>
<dbReference type="InterPro" id="IPR056884">
    <property type="entry name" value="NPHP3-like_N"/>
</dbReference>
<feature type="repeat" description="WD" evidence="3">
    <location>
        <begin position="897"/>
        <end position="938"/>
    </location>
</feature>
<dbReference type="OrthoDB" id="674604at2759"/>
<gene>
    <name evidence="5" type="ORF">K469DRAFT_157967</name>
</gene>
<dbReference type="SUPFAM" id="SSF52467">
    <property type="entry name" value="DHS-like NAD/FAD-binding domain"/>
    <property type="match status" value="1"/>
</dbReference>
<evidence type="ECO:0000259" key="4">
    <source>
        <dbReference type="Pfam" id="PF24883"/>
    </source>
</evidence>
<feature type="domain" description="Nephrocystin 3-like N-terminal" evidence="4">
    <location>
        <begin position="340"/>
        <end position="499"/>
    </location>
</feature>
<dbReference type="Gene3D" id="3.40.50.300">
    <property type="entry name" value="P-loop containing nucleotide triphosphate hydrolases"/>
    <property type="match status" value="1"/>
</dbReference>
<dbReference type="PRINTS" id="PR00320">
    <property type="entry name" value="GPROTEINBRPT"/>
</dbReference>
<evidence type="ECO:0000256" key="2">
    <source>
        <dbReference type="ARBA" id="ARBA00022737"/>
    </source>
</evidence>
<dbReference type="SMART" id="SM00320">
    <property type="entry name" value="WD40"/>
    <property type="match status" value="4"/>
</dbReference>
<reference evidence="5" key="1">
    <citation type="journal article" date="2020" name="Stud. Mycol.">
        <title>101 Dothideomycetes genomes: a test case for predicting lifestyles and emergence of pathogens.</title>
        <authorList>
            <person name="Haridas S."/>
            <person name="Albert R."/>
            <person name="Binder M."/>
            <person name="Bloem J."/>
            <person name="Labutti K."/>
            <person name="Salamov A."/>
            <person name="Andreopoulos B."/>
            <person name="Baker S."/>
            <person name="Barry K."/>
            <person name="Bills G."/>
            <person name="Bluhm B."/>
            <person name="Cannon C."/>
            <person name="Castanera R."/>
            <person name="Culley D."/>
            <person name="Daum C."/>
            <person name="Ezra D."/>
            <person name="Gonzalez J."/>
            <person name="Henrissat B."/>
            <person name="Kuo A."/>
            <person name="Liang C."/>
            <person name="Lipzen A."/>
            <person name="Lutzoni F."/>
            <person name="Magnuson J."/>
            <person name="Mondo S."/>
            <person name="Nolan M."/>
            <person name="Ohm R."/>
            <person name="Pangilinan J."/>
            <person name="Park H.-J."/>
            <person name="Ramirez L."/>
            <person name="Alfaro M."/>
            <person name="Sun H."/>
            <person name="Tritt A."/>
            <person name="Yoshinaga Y."/>
            <person name="Zwiers L.-H."/>
            <person name="Turgeon B."/>
            <person name="Goodwin S."/>
            <person name="Spatafora J."/>
            <person name="Crous P."/>
            <person name="Grigoriev I."/>
        </authorList>
    </citation>
    <scope>NUCLEOTIDE SEQUENCE</scope>
    <source>
        <strain evidence="5">CBS 207.26</strain>
    </source>
</reference>
<dbReference type="InterPro" id="IPR036322">
    <property type="entry name" value="WD40_repeat_dom_sf"/>
</dbReference>
<keyword evidence="2" id="KW-0677">Repeat</keyword>
<dbReference type="Gene3D" id="2.130.10.10">
    <property type="entry name" value="YVTN repeat-like/Quinoprotein amine dehydrogenase"/>
    <property type="match status" value="2"/>
</dbReference>
<dbReference type="InterPro" id="IPR027417">
    <property type="entry name" value="P-loop_NTPase"/>
</dbReference>
<dbReference type="InterPro" id="IPR015943">
    <property type="entry name" value="WD40/YVTN_repeat-like_dom_sf"/>
</dbReference>
<feature type="repeat" description="WD" evidence="3">
    <location>
        <begin position="939"/>
        <end position="980"/>
    </location>
</feature>
<dbReference type="Pfam" id="PF13289">
    <property type="entry name" value="SIR2_2"/>
    <property type="match status" value="1"/>
</dbReference>
<evidence type="ECO:0000313" key="6">
    <source>
        <dbReference type="Proteomes" id="UP000800200"/>
    </source>
</evidence>
<dbReference type="PROSITE" id="PS50082">
    <property type="entry name" value="WD_REPEATS_2"/>
    <property type="match status" value="4"/>
</dbReference>
<evidence type="ECO:0000256" key="1">
    <source>
        <dbReference type="ARBA" id="ARBA00022574"/>
    </source>
</evidence>
<dbReference type="InterPro" id="IPR001680">
    <property type="entry name" value="WD40_rpt"/>
</dbReference>
<dbReference type="Pfam" id="PF00400">
    <property type="entry name" value="WD40"/>
    <property type="match status" value="4"/>
</dbReference>
<feature type="repeat" description="WD" evidence="3">
    <location>
        <begin position="1023"/>
        <end position="1064"/>
    </location>
</feature>
<dbReference type="InterPro" id="IPR053299">
    <property type="entry name" value="ASTRA_WD_repeat"/>
</dbReference>
<proteinExistence type="predicted"/>
<dbReference type="AlphaFoldDB" id="A0A6A6E6S7"/>